<dbReference type="InterPro" id="IPR000873">
    <property type="entry name" value="AMP-dep_synth/lig_dom"/>
</dbReference>
<feature type="domain" description="AMP-dependent synthetase/ligase" evidence="2">
    <location>
        <begin position="30"/>
        <end position="356"/>
    </location>
</feature>
<protein>
    <submittedName>
        <fullName evidence="5">Aste57867_15726 protein</fullName>
    </submittedName>
</protein>
<dbReference type="PANTHER" id="PTHR43201:SF8">
    <property type="entry name" value="ACYL-COA SYNTHETASE FAMILY MEMBER 3"/>
    <property type="match status" value="1"/>
</dbReference>
<dbReference type="GO" id="GO:0031956">
    <property type="term" value="F:medium-chain fatty acid-CoA ligase activity"/>
    <property type="evidence" value="ECO:0007669"/>
    <property type="project" value="TreeGrafter"/>
</dbReference>
<dbReference type="InterPro" id="IPR025110">
    <property type="entry name" value="AMP-bd_C"/>
</dbReference>
<dbReference type="InterPro" id="IPR045851">
    <property type="entry name" value="AMP-bd_C_sf"/>
</dbReference>
<dbReference type="PROSITE" id="PS00455">
    <property type="entry name" value="AMP_BINDING"/>
    <property type="match status" value="1"/>
</dbReference>
<organism evidence="5 6">
    <name type="scientific">Aphanomyces stellatus</name>
    <dbReference type="NCBI Taxonomy" id="120398"/>
    <lineage>
        <taxon>Eukaryota</taxon>
        <taxon>Sar</taxon>
        <taxon>Stramenopiles</taxon>
        <taxon>Oomycota</taxon>
        <taxon>Saprolegniomycetes</taxon>
        <taxon>Saprolegniales</taxon>
        <taxon>Verrucalvaceae</taxon>
        <taxon>Aphanomyces</taxon>
    </lineage>
</organism>
<dbReference type="InterPro" id="IPR020845">
    <property type="entry name" value="AMP-binding_CS"/>
</dbReference>
<sequence length="504" mass="54642">MKLAPFLLRDVYDAGGAVTSVEGKDATALTLSTRELLLQAAAIAKTLPTTPSSIGFFAHRSHDYLRCQWAIWLADHIAVPLSPHNTLRERAYIIQDSCTTHVLVRAADAALLDGIPNVDAIDLDTLDLVTSSSSSSALLELLHKTEDHDAMLMYTSGTTGDPKGVLSTHASLHAQMTDLTTSWEFTVADRVLHFLPLHHTHGILNNLNAPLFTGAHVEFLPSAAATAIWTALARPSSPISVLMAVPSVYMLLLEAYSKMESGVAQAAAVAGASRLRLAISGSMACPVSILTRWQALTGTSLLERYGMTECGMALGNPLHGVRHVGYVGQPFPSIEARVTEEGALQVRGPTLFKAYWNRPEDTTREWTADGWFKTGDVAEYNAELGSYRILGRASVDILKSAGYKLSALEIERAVLEHPQVRECAVYGVSDETWGQLVTAVVRANAGVHAVEETTPPLVAFLQERLAKYKIPRKFHFVDAIPKNAMGKVNKKSLPQIFDSVPTNA</sequence>
<comment type="similarity">
    <text evidence="1">Belongs to the ATP-dependent AMP-binding enzyme family.</text>
</comment>
<dbReference type="AlphaFoldDB" id="A0A485L4N7"/>
<dbReference type="SUPFAM" id="SSF56801">
    <property type="entry name" value="Acetyl-CoA synthetase-like"/>
    <property type="match status" value="1"/>
</dbReference>
<evidence type="ECO:0000256" key="1">
    <source>
        <dbReference type="ARBA" id="ARBA00006432"/>
    </source>
</evidence>
<keyword evidence="6" id="KW-1185">Reference proteome</keyword>
<proteinExistence type="inferred from homology"/>
<dbReference type="Pfam" id="PF13193">
    <property type="entry name" value="AMP-binding_C"/>
    <property type="match status" value="1"/>
</dbReference>
<dbReference type="InterPro" id="IPR042099">
    <property type="entry name" value="ANL_N_sf"/>
</dbReference>
<dbReference type="Gene3D" id="3.30.300.30">
    <property type="match status" value="1"/>
</dbReference>
<dbReference type="Pfam" id="PF00501">
    <property type="entry name" value="AMP-binding"/>
    <property type="match status" value="1"/>
</dbReference>
<dbReference type="EMBL" id="CAADRA010005749">
    <property type="protein sequence ID" value="VFT92515.1"/>
    <property type="molecule type" value="Genomic_DNA"/>
</dbReference>
<reference evidence="4" key="2">
    <citation type="submission" date="2019-06" db="EMBL/GenBank/DDBJ databases">
        <title>Genomics analysis of Aphanomyces spp. identifies a new class of oomycete effector associated with host adaptation.</title>
        <authorList>
            <person name="Gaulin E."/>
        </authorList>
    </citation>
    <scope>NUCLEOTIDE SEQUENCE</scope>
    <source>
        <strain evidence="4">CBS 578.67</strain>
    </source>
</reference>
<dbReference type="OrthoDB" id="2962993at2759"/>
<gene>
    <name evidence="5" type="primary">Aste57867_15726</name>
    <name evidence="4" type="ORF">As57867_015670</name>
    <name evidence="5" type="ORF">ASTE57867_15726</name>
</gene>
<dbReference type="GO" id="GO:0006631">
    <property type="term" value="P:fatty acid metabolic process"/>
    <property type="evidence" value="ECO:0007669"/>
    <property type="project" value="TreeGrafter"/>
</dbReference>
<reference evidence="5 6" key="1">
    <citation type="submission" date="2019-03" db="EMBL/GenBank/DDBJ databases">
        <authorList>
            <person name="Gaulin E."/>
            <person name="Dumas B."/>
        </authorList>
    </citation>
    <scope>NUCLEOTIDE SEQUENCE [LARGE SCALE GENOMIC DNA]</scope>
    <source>
        <strain evidence="5">CBS 568.67</strain>
    </source>
</reference>
<accession>A0A485L4N7</accession>
<evidence type="ECO:0000313" key="6">
    <source>
        <dbReference type="Proteomes" id="UP000332933"/>
    </source>
</evidence>
<evidence type="ECO:0000259" key="3">
    <source>
        <dbReference type="Pfam" id="PF13193"/>
    </source>
</evidence>
<dbReference type="Proteomes" id="UP000332933">
    <property type="component" value="Unassembled WGS sequence"/>
</dbReference>
<evidence type="ECO:0000313" key="4">
    <source>
        <dbReference type="EMBL" id="KAF0693292.1"/>
    </source>
</evidence>
<feature type="domain" description="AMP-binding enzyme C-terminal" evidence="3">
    <location>
        <begin position="409"/>
        <end position="487"/>
    </location>
</feature>
<dbReference type="PANTHER" id="PTHR43201">
    <property type="entry name" value="ACYL-COA SYNTHETASE"/>
    <property type="match status" value="1"/>
</dbReference>
<dbReference type="EMBL" id="VJMH01005728">
    <property type="protein sequence ID" value="KAF0693292.1"/>
    <property type="molecule type" value="Genomic_DNA"/>
</dbReference>
<name>A0A485L4N7_9STRA</name>
<evidence type="ECO:0000313" key="5">
    <source>
        <dbReference type="EMBL" id="VFT92515.1"/>
    </source>
</evidence>
<dbReference type="Gene3D" id="3.40.50.12780">
    <property type="entry name" value="N-terminal domain of ligase-like"/>
    <property type="match status" value="1"/>
</dbReference>
<evidence type="ECO:0000259" key="2">
    <source>
        <dbReference type="Pfam" id="PF00501"/>
    </source>
</evidence>